<dbReference type="GO" id="GO:0034497">
    <property type="term" value="P:protein localization to phagophore assembly site"/>
    <property type="evidence" value="ECO:0007669"/>
    <property type="project" value="TreeGrafter"/>
</dbReference>
<reference evidence="5" key="2">
    <citation type="submission" date="2015-06" db="UniProtKB">
        <authorList>
            <consortium name="EnsemblMetazoa"/>
        </authorList>
    </citation>
    <scope>IDENTIFICATION</scope>
</reference>
<comment type="subcellular location">
    <subcellularLocation>
        <location evidence="1">Preautophagosomal structure</location>
    </subcellularLocation>
</comment>
<dbReference type="GO" id="GO:0000407">
    <property type="term" value="C:phagophore assembly site"/>
    <property type="evidence" value="ECO:0007669"/>
    <property type="project" value="UniProtKB-SubCell"/>
</dbReference>
<evidence type="ECO:0000313" key="5">
    <source>
        <dbReference type="EnsemblMetazoa" id="tetur03g03240.1"/>
    </source>
</evidence>
<dbReference type="Proteomes" id="UP000015104">
    <property type="component" value="Unassembled WGS sequence"/>
</dbReference>
<accession>T1JZA4</accession>
<evidence type="ECO:0000256" key="1">
    <source>
        <dbReference type="ARBA" id="ARBA00004329"/>
    </source>
</evidence>
<dbReference type="PANTHER" id="PTHR13430:SF4">
    <property type="entry name" value="AUTOPHAGY-RELATED PROTEIN 13"/>
    <property type="match status" value="1"/>
</dbReference>
<evidence type="ECO:0000313" key="6">
    <source>
        <dbReference type="Proteomes" id="UP000015104"/>
    </source>
</evidence>
<dbReference type="InterPro" id="IPR036570">
    <property type="entry name" value="HORMA_dom_sf"/>
</dbReference>
<dbReference type="eggNOG" id="KOG3874">
    <property type="taxonomic scope" value="Eukaryota"/>
</dbReference>
<dbReference type="STRING" id="32264.T1JZA4"/>
<dbReference type="AlphaFoldDB" id="T1JZA4"/>
<dbReference type="GO" id="GO:0005829">
    <property type="term" value="C:cytosol"/>
    <property type="evidence" value="ECO:0007669"/>
    <property type="project" value="TreeGrafter"/>
</dbReference>
<feature type="region of interest" description="Disordered" evidence="4">
    <location>
        <begin position="119"/>
        <end position="148"/>
    </location>
</feature>
<proteinExistence type="inferred from homology"/>
<feature type="compositionally biased region" description="Low complexity" evidence="4">
    <location>
        <begin position="123"/>
        <end position="141"/>
    </location>
</feature>
<dbReference type="HOGENOM" id="CLU_548993_0_0_1"/>
<dbReference type="GO" id="GO:1990316">
    <property type="term" value="C:Atg1/ULK1 kinase complex"/>
    <property type="evidence" value="ECO:0007669"/>
    <property type="project" value="TreeGrafter"/>
</dbReference>
<organism evidence="5 6">
    <name type="scientific">Tetranychus urticae</name>
    <name type="common">Two-spotted spider mite</name>
    <dbReference type="NCBI Taxonomy" id="32264"/>
    <lineage>
        <taxon>Eukaryota</taxon>
        <taxon>Metazoa</taxon>
        <taxon>Ecdysozoa</taxon>
        <taxon>Arthropoda</taxon>
        <taxon>Chelicerata</taxon>
        <taxon>Arachnida</taxon>
        <taxon>Acari</taxon>
        <taxon>Acariformes</taxon>
        <taxon>Trombidiformes</taxon>
        <taxon>Prostigmata</taxon>
        <taxon>Eleutherengona</taxon>
        <taxon>Raphignathae</taxon>
        <taxon>Tetranychoidea</taxon>
        <taxon>Tetranychidae</taxon>
        <taxon>Tetranychus</taxon>
    </lineage>
</organism>
<dbReference type="EMBL" id="CAEY01001120">
    <property type="status" value="NOT_ANNOTATED_CDS"/>
    <property type="molecule type" value="Genomic_DNA"/>
</dbReference>
<evidence type="ECO:0000256" key="3">
    <source>
        <dbReference type="ARBA" id="ARBA00023006"/>
    </source>
</evidence>
<feature type="compositionally biased region" description="Basic and acidic residues" evidence="4">
    <location>
        <begin position="361"/>
        <end position="374"/>
    </location>
</feature>
<keyword evidence="3" id="KW-0072">Autophagy</keyword>
<comment type="similarity">
    <text evidence="2">Belongs to the ATG13 family. Metazoan subfamily.</text>
</comment>
<feature type="region of interest" description="Disordered" evidence="4">
    <location>
        <begin position="295"/>
        <end position="406"/>
    </location>
</feature>
<reference evidence="6" key="1">
    <citation type="submission" date="2011-08" db="EMBL/GenBank/DDBJ databases">
        <authorList>
            <person name="Rombauts S."/>
        </authorList>
    </citation>
    <scope>NUCLEOTIDE SEQUENCE</scope>
    <source>
        <strain evidence="6">London</strain>
    </source>
</reference>
<evidence type="ECO:0000256" key="4">
    <source>
        <dbReference type="SAM" id="MobiDB-lite"/>
    </source>
</evidence>
<evidence type="ECO:0008006" key="7">
    <source>
        <dbReference type="Google" id="ProtNLM"/>
    </source>
</evidence>
<dbReference type="GO" id="GO:0000423">
    <property type="term" value="P:mitophagy"/>
    <property type="evidence" value="ECO:0007669"/>
    <property type="project" value="TreeGrafter"/>
</dbReference>
<evidence type="ECO:0000256" key="2">
    <source>
        <dbReference type="ARBA" id="ARBA00007341"/>
    </source>
</evidence>
<sequence length="497" mass="55234">MMSHRETEKYTKGFIVKCINVIIESRLGESVSRKCSPTKNDWFNIALNDNEHVTKECLETLDDIHFVDPKCPESQKVDTGFNIDTQWRIVCEISLQKNGGDKLCSLEYWMFENNPYNAQENTSPGASSPSSASPSSPGGSPLMNSRNPNSFASVHQKMGLMIKSLMSLTRGSPSFKLSCATSTDDSLVIFYRVCQCDPDFNNFLRSINPDIPEVHAQFTPEIHLGSICTNYNTIDISYSQRLNFENCTQPPMPRADGDSALFKEDHFGAARRQESPDDRNSPCFVNNVRREPRLAFGSDSPTVTNFPEFPPLPKNFPGISDDEDDDINALIDGDINKRKSQNNDASTKDQNSDTSYLPSSSEEKDRCESSEDGTKPPNVSQPIGIPSDRRNPNYHEHRHADSSPLGSAESYVFIDNNKSPFAPDHDDISIFFNGPTPSFVANPTSRLGTLSQIKETIAAVKSEMEGIDDFLESLNVKAGEDDEEDLLKSSSSSSQPF</sequence>
<feature type="compositionally biased region" description="Basic and acidic residues" evidence="4">
    <location>
        <begin position="387"/>
        <end position="401"/>
    </location>
</feature>
<name>T1JZA4_TETUR</name>
<dbReference type="PANTHER" id="PTHR13430">
    <property type="match status" value="1"/>
</dbReference>
<dbReference type="GO" id="GO:0034727">
    <property type="term" value="P:piecemeal microautophagy of the nucleus"/>
    <property type="evidence" value="ECO:0007669"/>
    <property type="project" value="TreeGrafter"/>
</dbReference>
<protein>
    <recommendedName>
        <fullName evidence="7">Autophagy-related protein 13</fullName>
    </recommendedName>
</protein>
<keyword evidence="6" id="KW-1185">Reference proteome</keyword>
<dbReference type="EnsemblMetazoa" id="tetur03g03240.1">
    <property type="protein sequence ID" value="tetur03g03240.1"/>
    <property type="gene ID" value="tetur03g03240"/>
</dbReference>
<dbReference type="InterPro" id="IPR040182">
    <property type="entry name" value="ATG13"/>
</dbReference>
<dbReference type="Gene3D" id="3.30.900.10">
    <property type="entry name" value="HORMA domain"/>
    <property type="match status" value="1"/>
</dbReference>